<proteinExistence type="predicted"/>
<gene>
    <name evidence="1" type="ORF">HNR68_005095</name>
</gene>
<accession>A0A853AUY6</accession>
<dbReference type="EMBL" id="JACCFJ010000001">
    <property type="protein sequence ID" value="NYI86465.1"/>
    <property type="molecule type" value="Genomic_DNA"/>
</dbReference>
<evidence type="ECO:0000313" key="1">
    <source>
        <dbReference type="EMBL" id="NYI86465.1"/>
    </source>
</evidence>
<dbReference type="Gene3D" id="1.10.287.1060">
    <property type="entry name" value="ESAT-6-like"/>
    <property type="match status" value="1"/>
</dbReference>
<comment type="caution">
    <text evidence="1">The sequence shown here is derived from an EMBL/GenBank/DDBJ whole genome shotgun (WGS) entry which is preliminary data.</text>
</comment>
<dbReference type="AlphaFoldDB" id="A0A853AUY6"/>
<name>A0A853AUY6_9PSEU</name>
<sequence>MTSAESAGFAGAAEGIKAVAAQTQWVNQQVGAGMLSLEPEAAEKAAKHCEDEIRELQQLFREAQAINRVTGLGDYPDGQQLAKRFEDKATDPTAGALTLVRQMQDELQKMADAYRAAAKDYRAIDEQHAQDIQRGMK</sequence>
<keyword evidence="2" id="KW-1185">Reference proteome</keyword>
<evidence type="ECO:0000313" key="2">
    <source>
        <dbReference type="Proteomes" id="UP000587002"/>
    </source>
</evidence>
<protein>
    <submittedName>
        <fullName evidence="1">HPt (Histidine-containing phosphotransfer) domain-containing protein</fullName>
    </submittedName>
</protein>
<organism evidence="1 2">
    <name type="scientific">Saccharopolyspora hordei</name>
    <dbReference type="NCBI Taxonomy" id="1838"/>
    <lineage>
        <taxon>Bacteria</taxon>
        <taxon>Bacillati</taxon>
        <taxon>Actinomycetota</taxon>
        <taxon>Actinomycetes</taxon>
        <taxon>Pseudonocardiales</taxon>
        <taxon>Pseudonocardiaceae</taxon>
        <taxon>Saccharopolyspora</taxon>
    </lineage>
</organism>
<dbReference type="RefSeq" id="WP_179724227.1">
    <property type="nucleotide sequence ID" value="NZ_BAABFH010000001.1"/>
</dbReference>
<dbReference type="Proteomes" id="UP000587002">
    <property type="component" value="Unassembled WGS sequence"/>
</dbReference>
<reference evidence="1 2" key="1">
    <citation type="submission" date="2020-07" db="EMBL/GenBank/DDBJ databases">
        <title>Sequencing the genomes of 1000 actinobacteria strains.</title>
        <authorList>
            <person name="Klenk H.-P."/>
        </authorList>
    </citation>
    <scope>NUCLEOTIDE SEQUENCE [LARGE SCALE GENOMIC DNA]</scope>
    <source>
        <strain evidence="1 2">DSM 44065</strain>
    </source>
</reference>